<evidence type="ECO:0000256" key="1">
    <source>
        <dbReference type="SAM" id="MobiDB-lite"/>
    </source>
</evidence>
<dbReference type="EMBL" id="CP157968">
    <property type="protein sequence ID" value="XBU02362.1"/>
    <property type="molecule type" value="Genomic_DNA"/>
</dbReference>
<gene>
    <name evidence="2" type="ORF">ABOK31_25680</name>
</gene>
<proteinExistence type="predicted"/>
<accession>A0AAU7SIW4</accession>
<protein>
    <submittedName>
        <fullName evidence="2">Uncharacterized protein</fullName>
    </submittedName>
</protein>
<feature type="region of interest" description="Disordered" evidence="1">
    <location>
        <begin position="22"/>
        <end position="49"/>
    </location>
</feature>
<name>A0AAU7SIW4_9HYPH</name>
<dbReference type="RefSeq" id="WP_350019285.1">
    <property type="nucleotide sequence ID" value="NZ_CP157968.1"/>
</dbReference>
<reference evidence="2" key="1">
    <citation type="submission" date="2024-06" db="EMBL/GenBank/DDBJ databases">
        <authorList>
            <person name="Li T."/>
            <person name="Gao R."/>
        </authorList>
    </citation>
    <scope>NUCLEOTIDE SEQUENCE</scope>
    <source>
        <strain evidence="2">ZPR4</strain>
    </source>
</reference>
<dbReference type="AlphaFoldDB" id="A0AAU7SIW4"/>
<sequence>MKRLPARSVAISDASAMSAIDNDIATPSDRGPAIENSAAKWRGGLGQPA</sequence>
<evidence type="ECO:0000313" key="2">
    <source>
        <dbReference type="EMBL" id="XBU02362.1"/>
    </source>
</evidence>
<organism evidence="2">
    <name type="scientific">Rhizobium sp. ZPR4</name>
    <dbReference type="NCBI Taxonomy" id="3158966"/>
    <lineage>
        <taxon>Bacteria</taxon>
        <taxon>Pseudomonadati</taxon>
        <taxon>Pseudomonadota</taxon>
        <taxon>Alphaproteobacteria</taxon>
        <taxon>Hyphomicrobiales</taxon>
        <taxon>Rhizobiaceae</taxon>
        <taxon>Rhizobium/Agrobacterium group</taxon>
        <taxon>Rhizobium</taxon>
    </lineage>
</organism>